<feature type="non-terminal residue" evidence="2">
    <location>
        <position position="1"/>
    </location>
</feature>
<sequence length="167" mass="18650">CRQKKTAVSVNCAPMACSTHPTNPSSTQSSTRLQVSAAPQSRFFRSSMSVANGSRPRSASPFRKPRAPSPSAPMRSAAASRRSSRTPRATRGWRRIRWSVAHPTSASMPAYRCGWPAALAWAPCACSTTSRGPRPPIRWRSWSVWRLWWLRCWSTAGRKLPPWLTRS</sequence>
<accession>A0A6J4TET6</accession>
<organism evidence="2">
    <name type="scientific">uncultured Sphingomonas sp</name>
    <dbReference type="NCBI Taxonomy" id="158754"/>
    <lineage>
        <taxon>Bacteria</taxon>
        <taxon>Pseudomonadati</taxon>
        <taxon>Pseudomonadota</taxon>
        <taxon>Alphaproteobacteria</taxon>
        <taxon>Sphingomonadales</taxon>
        <taxon>Sphingomonadaceae</taxon>
        <taxon>Sphingomonas</taxon>
        <taxon>environmental samples</taxon>
    </lineage>
</organism>
<feature type="compositionally biased region" description="Polar residues" evidence="1">
    <location>
        <begin position="19"/>
        <end position="52"/>
    </location>
</feature>
<feature type="non-terminal residue" evidence="2">
    <location>
        <position position="167"/>
    </location>
</feature>
<evidence type="ECO:0000256" key="1">
    <source>
        <dbReference type="SAM" id="MobiDB-lite"/>
    </source>
</evidence>
<protein>
    <submittedName>
        <fullName evidence="2">Uncharacterized protein</fullName>
    </submittedName>
</protein>
<name>A0A6J4TET6_9SPHN</name>
<proteinExistence type="predicted"/>
<feature type="region of interest" description="Disordered" evidence="1">
    <location>
        <begin position="1"/>
        <end position="90"/>
    </location>
</feature>
<dbReference type="AlphaFoldDB" id="A0A6J4TET6"/>
<reference evidence="2" key="1">
    <citation type="submission" date="2020-02" db="EMBL/GenBank/DDBJ databases">
        <authorList>
            <person name="Meier V. D."/>
        </authorList>
    </citation>
    <scope>NUCLEOTIDE SEQUENCE</scope>
    <source>
        <strain evidence="2">AVDCRST_MAG31</strain>
    </source>
</reference>
<dbReference type="EMBL" id="CADCWA010000120">
    <property type="protein sequence ID" value="CAA9521584.1"/>
    <property type="molecule type" value="Genomic_DNA"/>
</dbReference>
<feature type="compositionally biased region" description="Low complexity" evidence="1">
    <location>
        <begin position="72"/>
        <end position="89"/>
    </location>
</feature>
<gene>
    <name evidence="2" type="ORF">AVDCRST_MAG31-1651</name>
</gene>
<evidence type="ECO:0000313" key="2">
    <source>
        <dbReference type="EMBL" id="CAA9521584.1"/>
    </source>
</evidence>